<evidence type="ECO:0000313" key="1">
    <source>
        <dbReference type="EMBL" id="SEW45602.1"/>
    </source>
</evidence>
<proteinExistence type="predicted"/>
<dbReference type="PANTHER" id="PTHR42967">
    <property type="entry name" value="METAL DEPENDENT HYDROLASE"/>
    <property type="match status" value="1"/>
</dbReference>
<name>A0A1I0RVQ0_9FIRM</name>
<evidence type="ECO:0000313" key="2">
    <source>
        <dbReference type="Proteomes" id="UP000199701"/>
    </source>
</evidence>
<dbReference type="EMBL" id="FOJI01000026">
    <property type="protein sequence ID" value="SEW45602.1"/>
    <property type="molecule type" value="Genomic_DNA"/>
</dbReference>
<sequence length="247" mass="29510">MKITYIYHSSFSVEFEDEKVVLIFDYYKGTLPLFDKDSDIFMFVSHKHFDHYSKKIFEIANEYQNITFILPKEIKMNVKYMDRWNIPTISREKIKYVTYDEKYEFIGPSIKQPFLCVKTLKSTDSGVAYIVQCFGKTVYHAGDLNWWIWDEVSEEKNENMTKRFQEEIAKLSGLAIDVAFLPLDPRQEDKFYWGLDYFMKNCNVEVAFPMHMWDKYEIIDTLKEMDISAKYRDKIMEVTGDGQVFNI</sequence>
<dbReference type="Gene3D" id="3.60.15.10">
    <property type="entry name" value="Ribonuclease Z/Hydroxyacylglutathione hydrolase-like"/>
    <property type="match status" value="1"/>
</dbReference>
<dbReference type="RefSeq" id="WP_092458078.1">
    <property type="nucleotide sequence ID" value="NZ_FOJI01000026.1"/>
</dbReference>
<dbReference type="STRING" id="99656.SAMN05421659_12620"/>
<dbReference type="InterPro" id="IPR036866">
    <property type="entry name" value="RibonucZ/Hydroxyglut_hydro"/>
</dbReference>
<dbReference type="SUPFAM" id="SSF56281">
    <property type="entry name" value="Metallo-hydrolase/oxidoreductase"/>
    <property type="match status" value="1"/>
</dbReference>
<dbReference type="PANTHER" id="PTHR42967:SF1">
    <property type="entry name" value="MBL FOLD METALLO-HYDROLASE"/>
    <property type="match status" value="1"/>
</dbReference>
<gene>
    <name evidence="1" type="ORF">SAMN05421659_12620</name>
</gene>
<accession>A0A1I0RVQ0</accession>
<protein>
    <submittedName>
        <fullName evidence="1">L-ascorbate metabolism protein UlaG, beta-lactamase superfamily</fullName>
    </submittedName>
</protein>
<dbReference type="AlphaFoldDB" id="A0A1I0RVQ0"/>
<dbReference type="OrthoDB" id="36975at2"/>
<organism evidence="1 2">
    <name type="scientific">[Clostridium] fimetarium</name>
    <dbReference type="NCBI Taxonomy" id="99656"/>
    <lineage>
        <taxon>Bacteria</taxon>
        <taxon>Bacillati</taxon>
        <taxon>Bacillota</taxon>
        <taxon>Clostridia</taxon>
        <taxon>Lachnospirales</taxon>
        <taxon>Lachnospiraceae</taxon>
    </lineage>
</organism>
<dbReference type="Proteomes" id="UP000199701">
    <property type="component" value="Unassembled WGS sequence"/>
</dbReference>
<keyword evidence="2" id="KW-1185">Reference proteome</keyword>
<reference evidence="1 2" key="1">
    <citation type="submission" date="2016-10" db="EMBL/GenBank/DDBJ databases">
        <authorList>
            <person name="de Groot N.N."/>
        </authorList>
    </citation>
    <scope>NUCLEOTIDE SEQUENCE [LARGE SCALE GENOMIC DNA]</scope>
    <source>
        <strain evidence="1 2">DSM 9179</strain>
    </source>
</reference>
<dbReference type="Pfam" id="PF13483">
    <property type="entry name" value="Lactamase_B_3"/>
    <property type="match status" value="1"/>
</dbReference>